<dbReference type="SUPFAM" id="SSF52058">
    <property type="entry name" value="L domain-like"/>
    <property type="match status" value="1"/>
</dbReference>
<keyword evidence="13" id="KW-1185">Reference proteome</keyword>
<evidence type="ECO:0000256" key="4">
    <source>
        <dbReference type="ARBA" id="ARBA00022614"/>
    </source>
</evidence>
<dbReference type="AlphaFoldDB" id="A0AAP0P153"/>
<feature type="transmembrane region" description="Helical" evidence="11">
    <location>
        <begin position="352"/>
        <end position="376"/>
    </location>
</feature>
<organism evidence="12 13">
    <name type="scientific">Stephania yunnanensis</name>
    <dbReference type="NCBI Taxonomy" id="152371"/>
    <lineage>
        <taxon>Eukaryota</taxon>
        <taxon>Viridiplantae</taxon>
        <taxon>Streptophyta</taxon>
        <taxon>Embryophyta</taxon>
        <taxon>Tracheophyta</taxon>
        <taxon>Spermatophyta</taxon>
        <taxon>Magnoliopsida</taxon>
        <taxon>Ranunculales</taxon>
        <taxon>Menispermaceae</taxon>
        <taxon>Menispermoideae</taxon>
        <taxon>Cissampelideae</taxon>
        <taxon>Stephania</taxon>
    </lineage>
</organism>
<evidence type="ECO:0000256" key="11">
    <source>
        <dbReference type="SAM" id="Phobius"/>
    </source>
</evidence>
<dbReference type="InterPro" id="IPR001611">
    <property type="entry name" value="Leu-rich_rpt"/>
</dbReference>
<dbReference type="InterPro" id="IPR046956">
    <property type="entry name" value="RLP23-like"/>
</dbReference>
<sequence length="398" mass="44044">MPNLLFLILSNNLIEGSIPSSICNLKPLKAVSLSSNNLSGELPQECWKDLQSLEVIDLSNNHTMPGKGSHFHLVRTRLSILSLSKNSFSGNLPPNLKTVGPLRVIDLGENSFSGNLPMWMGKRLPYLEILRLRSNSFSGFIHEHHCLLHSLRILDLAHNGLSGTIPHCFGNFSGMATVDPTNPFSIIPMEIESHDFVDQVNVWITKGIELEYNGTLVFLKCIDLSHNAFSREIPTEITGLLGLSILNLSMNQLTGRIPEKIGSMQRLEVLDLSRNQLSGSIPPSISALSSLNHLNLSNNNLSGRIPSGNQLQTLPDPSIYAGNPGLCGAPLKDCATHPDIHDLDHEEDKEGWLPFFISMSIGFVVGFWSVCGSLLLKKSWRYAFFRFIDDMTIIPSVW</sequence>
<dbReference type="InterPro" id="IPR032675">
    <property type="entry name" value="LRR_dom_sf"/>
</dbReference>
<dbReference type="Pfam" id="PF00560">
    <property type="entry name" value="LRR_1"/>
    <property type="match status" value="5"/>
</dbReference>
<keyword evidence="6" id="KW-0732">Signal</keyword>
<dbReference type="SMART" id="SM00369">
    <property type="entry name" value="LRR_TYP"/>
    <property type="match status" value="5"/>
</dbReference>
<name>A0AAP0P153_9MAGN</name>
<dbReference type="EMBL" id="JBBNAF010000007">
    <property type="protein sequence ID" value="KAK9127402.1"/>
    <property type="molecule type" value="Genomic_DNA"/>
</dbReference>
<protein>
    <submittedName>
        <fullName evidence="12">Uncharacterized protein</fullName>
    </submittedName>
</protein>
<keyword evidence="7" id="KW-0677">Repeat</keyword>
<dbReference type="FunFam" id="3.80.10.10:FF:000111">
    <property type="entry name" value="LRR receptor-like serine/threonine-protein kinase ERECTA"/>
    <property type="match status" value="1"/>
</dbReference>
<evidence type="ECO:0000256" key="7">
    <source>
        <dbReference type="ARBA" id="ARBA00022737"/>
    </source>
</evidence>
<keyword evidence="4" id="KW-0433">Leucine-rich repeat</keyword>
<comment type="subcellular location">
    <subcellularLocation>
        <location evidence="1">Cell membrane</location>
        <topology evidence="1">Single-pass type I membrane protein</topology>
    </subcellularLocation>
</comment>
<evidence type="ECO:0000256" key="8">
    <source>
        <dbReference type="ARBA" id="ARBA00022989"/>
    </source>
</evidence>
<evidence type="ECO:0000256" key="1">
    <source>
        <dbReference type="ARBA" id="ARBA00004251"/>
    </source>
</evidence>
<dbReference type="Gene3D" id="3.80.10.10">
    <property type="entry name" value="Ribonuclease Inhibitor"/>
    <property type="match status" value="1"/>
</dbReference>
<evidence type="ECO:0000256" key="3">
    <source>
        <dbReference type="ARBA" id="ARBA00022475"/>
    </source>
</evidence>
<keyword evidence="8 11" id="KW-1133">Transmembrane helix</keyword>
<evidence type="ECO:0000313" key="13">
    <source>
        <dbReference type="Proteomes" id="UP001420932"/>
    </source>
</evidence>
<reference evidence="12 13" key="1">
    <citation type="submission" date="2024-01" db="EMBL/GenBank/DDBJ databases">
        <title>Genome assemblies of Stephania.</title>
        <authorList>
            <person name="Yang L."/>
        </authorList>
    </citation>
    <scope>NUCLEOTIDE SEQUENCE [LARGE SCALE GENOMIC DNA]</scope>
    <source>
        <strain evidence="12">YNDBR</strain>
        <tissue evidence="12">Leaf</tissue>
    </source>
</reference>
<evidence type="ECO:0000256" key="5">
    <source>
        <dbReference type="ARBA" id="ARBA00022692"/>
    </source>
</evidence>
<evidence type="ECO:0000256" key="10">
    <source>
        <dbReference type="ARBA" id="ARBA00023180"/>
    </source>
</evidence>
<keyword evidence="10" id="KW-0325">Glycoprotein</keyword>
<dbReference type="PRINTS" id="PR00019">
    <property type="entry name" value="LEURICHRPT"/>
</dbReference>
<dbReference type="PANTHER" id="PTHR48063">
    <property type="entry name" value="LRR RECEPTOR-LIKE KINASE"/>
    <property type="match status" value="1"/>
</dbReference>
<dbReference type="InterPro" id="IPR003591">
    <property type="entry name" value="Leu-rich_rpt_typical-subtyp"/>
</dbReference>
<dbReference type="PANTHER" id="PTHR48063:SF90">
    <property type="entry name" value="OS11G0565920 PROTEIN"/>
    <property type="match status" value="1"/>
</dbReference>
<keyword evidence="9 11" id="KW-0472">Membrane</keyword>
<dbReference type="GO" id="GO:0005886">
    <property type="term" value="C:plasma membrane"/>
    <property type="evidence" value="ECO:0007669"/>
    <property type="project" value="UniProtKB-SubCell"/>
</dbReference>
<gene>
    <name evidence="12" type="ORF">Syun_016199</name>
</gene>
<comment type="caution">
    <text evidence="12">The sequence shown here is derived from an EMBL/GenBank/DDBJ whole genome shotgun (WGS) entry which is preliminary data.</text>
</comment>
<dbReference type="PROSITE" id="PS51450">
    <property type="entry name" value="LRR"/>
    <property type="match status" value="2"/>
</dbReference>
<evidence type="ECO:0000313" key="12">
    <source>
        <dbReference type="EMBL" id="KAK9127402.1"/>
    </source>
</evidence>
<dbReference type="Proteomes" id="UP001420932">
    <property type="component" value="Unassembled WGS sequence"/>
</dbReference>
<dbReference type="Pfam" id="PF13855">
    <property type="entry name" value="LRR_8"/>
    <property type="match status" value="1"/>
</dbReference>
<evidence type="ECO:0000256" key="2">
    <source>
        <dbReference type="ARBA" id="ARBA00009592"/>
    </source>
</evidence>
<comment type="similarity">
    <text evidence="2">Belongs to the RLP family.</text>
</comment>
<evidence type="ECO:0000256" key="6">
    <source>
        <dbReference type="ARBA" id="ARBA00022729"/>
    </source>
</evidence>
<keyword evidence="5 11" id="KW-0812">Transmembrane</keyword>
<evidence type="ECO:0000256" key="9">
    <source>
        <dbReference type="ARBA" id="ARBA00023136"/>
    </source>
</evidence>
<accession>A0AAP0P153</accession>
<keyword evidence="3" id="KW-1003">Cell membrane</keyword>
<proteinExistence type="inferred from homology"/>